<comment type="similarity">
    <text evidence="1 2">Belongs to the serpin family.</text>
</comment>
<dbReference type="Gene3D" id="2.30.39.10">
    <property type="entry name" value="Alpha-1-antitrypsin, domain 1"/>
    <property type="match status" value="1"/>
</dbReference>
<evidence type="ECO:0000256" key="2">
    <source>
        <dbReference type="RuleBase" id="RU000411"/>
    </source>
</evidence>
<dbReference type="GO" id="GO:0005615">
    <property type="term" value="C:extracellular space"/>
    <property type="evidence" value="ECO:0007669"/>
    <property type="project" value="InterPro"/>
</dbReference>
<name>A0AAV8UZT7_9RHOD</name>
<accession>A0AAV8UZT7</accession>
<dbReference type="GO" id="GO:0004867">
    <property type="term" value="F:serine-type endopeptidase inhibitor activity"/>
    <property type="evidence" value="ECO:0007669"/>
    <property type="project" value="InterPro"/>
</dbReference>
<evidence type="ECO:0000313" key="4">
    <source>
        <dbReference type="EMBL" id="KAJ8906827.1"/>
    </source>
</evidence>
<evidence type="ECO:0000259" key="3">
    <source>
        <dbReference type="SMART" id="SM00093"/>
    </source>
</evidence>
<dbReference type="PANTHER" id="PTHR11461:SF211">
    <property type="entry name" value="GH10112P-RELATED"/>
    <property type="match status" value="1"/>
</dbReference>
<comment type="caution">
    <text evidence="4">The sequence shown here is derived from an EMBL/GenBank/DDBJ whole genome shotgun (WGS) entry which is preliminary data.</text>
</comment>
<evidence type="ECO:0000256" key="1">
    <source>
        <dbReference type="ARBA" id="ARBA00009500"/>
    </source>
</evidence>
<dbReference type="SUPFAM" id="SSF56574">
    <property type="entry name" value="Serpins"/>
    <property type="match status" value="1"/>
</dbReference>
<dbReference type="EMBL" id="JAMWBK010000003">
    <property type="protein sequence ID" value="KAJ8906827.1"/>
    <property type="molecule type" value="Genomic_DNA"/>
</dbReference>
<dbReference type="CDD" id="cd00172">
    <property type="entry name" value="serpin"/>
    <property type="match status" value="1"/>
</dbReference>
<feature type="domain" description="Serpin" evidence="3">
    <location>
        <begin position="15"/>
        <end position="353"/>
    </location>
</feature>
<evidence type="ECO:0000313" key="5">
    <source>
        <dbReference type="Proteomes" id="UP001157974"/>
    </source>
</evidence>
<dbReference type="InterPro" id="IPR042178">
    <property type="entry name" value="Serpin_sf_1"/>
</dbReference>
<dbReference type="InterPro" id="IPR023796">
    <property type="entry name" value="Serpin_dom"/>
</dbReference>
<protein>
    <recommendedName>
        <fullName evidence="3">Serpin domain-containing protein</fullName>
    </recommendedName>
</protein>
<dbReference type="SMART" id="SM00093">
    <property type="entry name" value="SERPIN"/>
    <property type="match status" value="1"/>
</dbReference>
<dbReference type="Pfam" id="PF00079">
    <property type="entry name" value="Serpin"/>
    <property type="match status" value="1"/>
</dbReference>
<dbReference type="AlphaFoldDB" id="A0AAV8UZT7"/>
<dbReference type="InterPro" id="IPR042185">
    <property type="entry name" value="Serpin_sf_2"/>
</dbReference>
<dbReference type="Gene3D" id="3.30.497.10">
    <property type="entry name" value="Antithrombin, subunit I, domain 2"/>
    <property type="match status" value="1"/>
</dbReference>
<dbReference type="InterPro" id="IPR000215">
    <property type="entry name" value="Serpin_fam"/>
</dbReference>
<keyword evidence="5" id="KW-1185">Reference proteome</keyword>
<organism evidence="4 5">
    <name type="scientific">Rhodosorus marinus</name>
    <dbReference type="NCBI Taxonomy" id="101924"/>
    <lineage>
        <taxon>Eukaryota</taxon>
        <taxon>Rhodophyta</taxon>
        <taxon>Stylonematophyceae</taxon>
        <taxon>Stylonematales</taxon>
        <taxon>Stylonemataceae</taxon>
        <taxon>Rhodosorus</taxon>
    </lineage>
</organism>
<gene>
    <name evidence="4" type="ORF">NDN08_003313</name>
</gene>
<dbReference type="Proteomes" id="UP001157974">
    <property type="component" value="Unassembled WGS sequence"/>
</dbReference>
<dbReference type="PANTHER" id="PTHR11461">
    <property type="entry name" value="SERINE PROTEASE INHIBITOR, SERPIN"/>
    <property type="match status" value="1"/>
</dbReference>
<sequence length="356" mass="39863">MGDAELVKNVNRFGSEVFKPLVSSNPGENVFFSPVSIAAAMSMVRMGATPSSSAEKELDRYLPCAGSLLRKLADELEMETDDVQTKFANSLWMSENLNPSYKEQIQQLNAFTEHLPETPEPINKWVEAQTNGLIKDLLDKIHPDTIAILVNAVYFRGLWALQFSPEDTTDHPFDLANGKKENCRMMSLVKNVMYRELPSGAKSVKLSYGKNREFYAVLTLPPKGKEPNPYEENSSTEFEMRKVSVKMPRFKVEFQSSVKETLRTIGIDAVFTQLGMLKGICTREDAFIGDVVHKAVVEVDEYGTKAAAATAVLMMTTSFDPREPIEFLVDRPFAITIMHKSGMVLFSGAINNPEFY</sequence>
<dbReference type="InterPro" id="IPR036186">
    <property type="entry name" value="Serpin_sf"/>
</dbReference>
<reference evidence="4 5" key="1">
    <citation type="journal article" date="2023" name="Nat. Commun.">
        <title>Origin of minicircular mitochondrial genomes in red algae.</title>
        <authorList>
            <person name="Lee Y."/>
            <person name="Cho C.H."/>
            <person name="Lee Y.M."/>
            <person name="Park S.I."/>
            <person name="Yang J.H."/>
            <person name="West J.A."/>
            <person name="Bhattacharya D."/>
            <person name="Yoon H.S."/>
        </authorList>
    </citation>
    <scope>NUCLEOTIDE SEQUENCE [LARGE SCALE GENOMIC DNA]</scope>
    <source>
        <strain evidence="4 5">CCMP1338</strain>
        <tissue evidence="4">Whole cell</tissue>
    </source>
</reference>
<proteinExistence type="inferred from homology"/>